<gene>
    <name evidence="1" type="ORF">METZ01_LOCUS237992</name>
</gene>
<evidence type="ECO:0008006" key="2">
    <source>
        <dbReference type="Google" id="ProtNLM"/>
    </source>
</evidence>
<dbReference type="AlphaFoldDB" id="A0A382HCU7"/>
<protein>
    <recommendedName>
        <fullName evidence="2">DUF952 domain-containing protein</fullName>
    </recommendedName>
</protein>
<dbReference type="PANTHER" id="PTHR34129">
    <property type="entry name" value="BLR1139 PROTEIN"/>
    <property type="match status" value="1"/>
</dbReference>
<dbReference type="InterPro" id="IPR009297">
    <property type="entry name" value="DUF952"/>
</dbReference>
<dbReference type="SUPFAM" id="SSF56399">
    <property type="entry name" value="ADP-ribosylation"/>
    <property type="match status" value="1"/>
</dbReference>
<organism evidence="1">
    <name type="scientific">marine metagenome</name>
    <dbReference type="NCBI Taxonomy" id="408172"/>
    <lineage>
        <taxon>unclassified sequences</taxon>
        <taxon>metagenomes</taxon>
        <taxon>ecological metagenomes</taxon>
    </lineage>
</organism>
<dbReference type="EMBL" id="UINC01060535">
    <property type="protein sequence ID" value="SVB85138.1"/>
    <property type="molecule type" value="Genomic_DNA"/>
</dbReference>
<proteinExistence type="predicted"/>
<sequence length="124" mass="13641">MEGSKGYTNMATIFHIAPKDKWKRSSSRGQYTEESLQSEGFIHCSTAEQVVDTANKHFKGQSGLVLLKIDTSDIVSVIAYEANRDSGETYPHIFGPINHDAIKEVIEFPASSDGTFSLPSTLET</sequence>
<dbReference type="Pfam" id="PF06108">
    <property type="entry name" value="DUF952"/>
    <property type="match status" value="1"/>
</dbReference>
<accession>A0A382HCU7</accession>
<dbReference type="PANTHER" id="PTHR34129:SF1">
    <property type="entry name" value="DUF952 DOMAIN-CONTAINING PROTEIN"/>
    <property type="match status" value="1"/>
</dbReference>
<evidence type="ECO:0000313" key="1">
    <source>
        <dbReference type="EMBL" id="SVB85138.1"/>
    </source>
</evidence>
<dbReference type="Gene3D" id="3.20.170.20">
    <property type="entry name" value="Protein of unknown function DUF952"/>
    <property type="match status" value="1"/>
</dbReference>
<reference evidence="1" key="1">
    <citation type="submission" date="2018-05" db="EMBL/GenBank/DDBJ databases">
        <authorList>
            <person name="Lanie J.A."/>
            <person name="Ng W.-L."/>
            <person name="Kazmierczak K.M."/>
            <person name="Andrzejewski T.M."/>
            <person name="Davidsen T.M."/>
            <person name="Wayne K.J."/>
            <person name="Tettelin H."/>
            <person name="Glass J.I."/>
            <person name="Rusch D."/>
            <person name="Podicherti R."/>
            <person name="Tsui H.-C.T."/>
            <person name="Winkler M.E."/>
        </authorList>
    </citation>
    <scope>NUCLEOTIDE SEQUENCE</scope>
</reference>
<name>A0A382HCU7_9ZZZZ</name>